<feature type="compositionally biased region" description="Polar residues" evidence="1">
    <location>
        <begin position="113"/>
        <end position="126"/>
    </location>
</feature>
<proteinExistence type="predicted"/>
<feature type="compositionally biased region" description="Low complexity" evidence="1">
    <location>
        <begin position="164"/>
        <end position="176"/>
    </location>
</feature>
<dbReference type="EMBL" id="WHWC01000019">
    <property type="protein sequence ID" value="KAG8363648.1"/>
    <property type="molecule type" value="Genomic_DNA"/>
</dbReference>
<dbReference type="InterPro" id="IPR023213">
    <property type="entry name" value="CAT-like_dom_sf"/>
</dbReference>
<keyword evidence="3" id="KW-1185">Reference proteome</keyword>
<accession>A0AAV6W205</accession>
<dbReference type="PANTHER" id="PTHR47289">
    <property type="entry name" value="TRANSCRIPTION FACTOR, PUTATIVE (DUF1664)-RELATED"/>
    <property type="match status" value="1"/>
</dbReference>
<evidence type="ECO:0000313" key="2">
    <source>
        <dbReference type="EMBL" id="KAG8363648.1"/>
    </source>
</evidence>
<dbReference type="AlphaFoldDB" id="A0AAV6W205"/>
<sequence>MIPTAYSKNESALHDLVDEFRSAIRTISGEYIGKAQNGDTYLNDLSTLLPLLMNGELEWCGFSSWCRFPVKSTKNSRNEAVVKFIEREVAANKRDGGEADCGRAHSQKALATSVTPLLPPSHSNRAITVLSPPPTHSNRATTVPPPPSSHSNSATTVPPPPPSNSNRATTMPPSASHSHRATARASTLAGHHHHHLCVLVFLRSSTLSNLVCVEKLHFLFRSIPLSCRYTSPSSGLVGSVLAANEGRVSTVSDFFFGAFKQLKQDDSTVSSSKPRNDSLLQQVNSLRQELQLLASNRPITIVTGDRSSYS</sequence>
<comment type="caution">
    <text evidence="2">The sequence shown here is derived from an EMBL/GenBank/DDBJ whole genome shotgun (WGS) entry which is preliminary data.</text>
</comment>
<feature type="region of interest" description="Disordered" evidence="1">
    <location>
        <begin position="113"/>
        <end position="182"/>
    </location>
</feature>
<dbReference type="PANTHER" id="PTHR47289:SF2">
    <property type="entry name" value="TRANSCRIPTION FACTOR, PUTATIVE (DUF1664)-RELATED"/>
    <property type="match status" value="1"/>
</dbReference>
<reference evidence="2" key="1">
    <citation type="submission" date="2019-10" db="EMBL/GenBank/DDBJ databases">
        <authorList>
            <person name="Zhang R."/>
            <person name="Pan Y."/>
            <person name="Wang J."/>
            <person name="Ma R."/>
            <person name="Yu S."/>
        </authorList>
    </citation>
    <scope>NUCLEOTIDE SEQUENCE</scope>
    <source>
        <strain evidence="2">LA-IB0</strain>
        <tissue evidence="2">Leaf</tissue>
    </source>
</reference>
<evidence type="ECO:0000256" key="1">
    <source>
        <dbReference type="SAM" id="MobiDB-lite"/>
    </source>
</evidence>
<organism evidence="2 3">
    <name type="scientific">Buddleja alternifolia</name>
    <dbReference type="NCBI Taxonomy" id="168488"/>
    <lineage>
        <taxon>Eukaryota</taxon>
        <taxon>Viridiplantae</taxon>
        <taxon>Streptophyta</taxon>
        <taxon>Embryophyta</taxon>
        <taxon>Tracheophyta</taxon>
        <taxon>Spermatophyta</taxon>
        <taxon>Magnoliopsida</taxon>
        <taxon>eudicotyledons</taxon>
        <taxon>Gunneridae</taxon>
        <taxon>Pentapetalae</taxon>
        <taxon>asterids</taxon>
        <taxon>lamiids</taxon>
        <taxon>Lamiales</taxon>
        <taxon>Scrophulariaceae</taxon>
        <taxon>Buddlejeae</taxon>
        <taxon>Buddleja</taxon>
    </lineage>
</organism>
<gene>
    <name evidence="2" type="ORF">BUALT_Bualt19G0044400</name>
</gene>
<dbReference type="Gene3D" id="3.30.559.10">
    <property type="entry name" value="Chloramphenicol acetyltransferase-like domain"/>
    <property type="match status" value="1"/>
</dbReference>
<name>A0AAV6W205_9LAMI</name>
<protein>
    <submittedName>
        <fullName evidence="2">Uncharacterized protein</fullName>
    </submittedName>
</protein>
<evidence type="ECO:0000313" key="3">
    <source>
        <dbReference type="Proteomes" id="UP000826271"/>
    </source>
</evidence>
<dbReference type="Proteomes" id="UP000826271">
    <property type="component" value="Unassembled WGS sequence"/>
</dbReference>